<evidence type="ECO:0000313" key="2">
    <source>
        <dbReference type="EMBL" id="AZQ63463.1"/>
    </source>
</evidence>
<dbReference type="OrthoDB" id="9788332at2"/>
<name>A0A3Q9FS41_9BACT</name>
<dbReference type="Proteomes" id="UP000267268">
    <property type="component" value="Chromosome 1"/>
</dbReference>
<evidence type="ECO:0000313" key="3">
    <source>
        <dbReference type="Proteomes" id="UP000267268"/>
    </source>
</evidence>
<reference evidence="2 3" key="1">
    <citation type="submission" date="2018-12" db="EMBL/GenBank/DDBJ databases">
        <title>Flammeovirga pectinis sp. nov., isolated from the gut of the Korean scallop, Patinopecten yessoensis.</title>
        <authorList>
            <person name="Bae J.-W."/>
            <person name="Jeong Y.-S."/>
            <person name="Kang W."/>
        </authorList>
    </citation>
    <scope>NUCLEOTIDE SEQUENCE [LARGE SCALE GENOMIC DNA]</scope>
    <source>
        <strain evidence="2 3">L12M1</strain>
    </source>
</reference>
<sequence length="139" mass="15954">MKLTYLIVLFISFSQNLFAQETTSNIHLTVEGLRNTDGFMLVQVVDKDLNSVLETKGNVSDIIFTMVLENITPGTYGIRICHDEDENDDMTNNWIGLPKEGFGYSWDKKVKMKEPDFEEYAFEVNQGQVTEVKIVTQYL</sequence>
<dbReference type="Pfam" id="PF09912">
    <property type="entry name" value="DUF2141"/>
    <property type="match status" value="1"/>
</dbReference>
<keyword evidence="3" id="KW-1185">Reference proteome</keyword>
<protein>
    <submittedName>
        <fullName evidence="2">DUF2141 domain-containing protein</fullName>
    </submittedName>
</protein>
<proteinExistence type="predicted"/>
<accession>A0A3Q9FS41</accession>
<feature type="chain" id="PRO_5018764306" evidence="1">
    <location>
        <begin position="20"/>
        <end position="139"/>
    </location>
</feature>
<dbReference type="InterPro" id="IPR018673">
    <property type="entry name" value="DUF2141"/>
</dbReference>
<feature type="signal peptide" evidence="1">
    <location>
        <begin position="1"/>
        <end position="19"/>
    </location>
</feature>
<dbReference type="EMBL" id="CP034562">
    <property type="protein sequence ID" value="AZQ63463.1"/>
    <property type="molecule type" value="Genomic_DNA"/>
</dbReference>
<keyword evidence="1" id="KW-0732">Signal</keyword>
<evidence type="ECO:0000256" key="1">
    <source>
        <dbReference type="SAM" id="SignalP"/>
    </source>
</evidence>
<dbReference type="AlphaFoldDB" id="A0A3Q9FS41"/>
<organism evidence="2 3">
    <name type="scientific">Flammeovirga pectinis</name>
    <dbReference type="NCBI Taxonomy" id="2494373"/>
    <lineage>
        <taxon>Bacteria</taxon>
        <taxon>Pseudomonadati</taxon>
        <taxon>Bacteroidota</taxon>
        <taxon>Cytophagia</taxon>
        <taxon>Cytophagales</taxon>
        <taxon>Flammeovirgaceae</taxon>
        <taxon>Flammeovirga</taxon>
    </lineage>
</organism>
<dbReference type="RefSeq" id="WP_126616043.1">
    <property type="nucleotide sequence ID" value="NZ_CP034562.1"/>
</dbReference>
<gene>
    <name evidence="2" type="ORF">EI427_14850</name>
</gene>
<dbReference type="KEGG" id="fll:EI427_14850"/>